<keyword evidence="10" id="KW-1185">Reference proteome</keyword>
<evidence type="ECO:0000313" key="9">
    <source>
        <dbReference type="EMBL" id="MEK0171235.1"/>
    </source>
</evidence>
<name>A0ABU8Y8T7_9MICO</name>
<dbReference type="SUPFAM" id="SSF48179">
    <property type="entry name" value="6-phosphogluconate dehydrogenase C-terminal domain-like"/>
    <property type="match status" value="1"/>
</dbReference>
<evidence type="ECO:0000256" key="6">
    <source>
        <dbReference type="ARBA" id="ARBA00048615"/>
    </source>
</evidence>
<dbReference type="GO" id="GO:0016491">
    <property type="term" value="F:oxidoreductase activity"/>
    <property type="evidence" value="ECO:0007669"/>
    <property type="project" value="UniProtKB-KW"/>
</dbReference>
<protein>
    <recommendedName>
        <fullName evidence="3">Mannitol-1-phosphate 5-dehydrogenase</fullName>
        <ecNumber evidence="2">1.1.1.17</ecNumber>
    </recommendedName>
</protein>
<reference evidence="9 10" key="1">
    <citation type="submission" date="2024-03" db="EMBL/GenBank/DDBJ databases">
        <title>Whole genomes of four grape xylem sap localized bacterial endophytes.</title>
        <authorList>
            <person name="Kumar G."/>
            <person name="Savka M.A."/>
        </authorList>
    </citation>
    <scope>NUCLEOTIDE SEQUENCE [LARGE SCALE GENOMIC DNA]</scope>
    <source>
        <strain evidence="9 10">RIT_GXS8</strain>
    </source>
</reference>
<evidence type="ECO:0000256" key="1">
    <source>
        <dbReference type="ARBA" id="ARBA00006541"/>
    </source>
</evidence>
<dbReference type="InterPro" id="IPR008927">
    <property type="entry name" value="6-PGluconate_DH-like_C_sf"/>
</dbReference>
<dbReference type="PANTHER" id="PTHR43362:SF1">
    <property type="entry name" value="MANNITOL DEHYDROGENASE 2-RELATED"/>
    <property type="match status" value="1"/>
</dbReference>
<dbReference type="InterPro" id="IPR013118">
    <property type="entry name" value="Mannitol_DH_C"/>
</dbReference>
<evidence type="ECO:0000256" key="4">
    <source>
        <dbReference type="ARBA" id="ARBA00023002"/>
    </source>
</evidence>
<dbReference type="InterPro" id="IPR013131">
    <property type="entry name" value="Mannitol_DH_N"/>
</dbReference>
<dbReference type="InterPro" id="IPR050988">
    <property type="entry name" value="Mannitol_DH/Oxidoreductase"/>
</dbReference>
<evidence type="ECO:0000313" key="10">
    <source>
        <dbReference type="Proteomes" id="UP001370299"/>
    </source>
</evidence>
<comment type="catalytic activity">
    <reaction evidence="6">
        <text>D-mannitol 1-phosphate + NAD(+) = beta-D-fructose 6-phosphate + NADH + H(+)</text>
        <dbReference type="Rhea" id="RHEA:19661"/>
        <dbReference type="ChEBI" id="CHEBI:15378"/>
        <dbReference type="ChEBI" id="CHEBI:57540"/>
        <dbReference type="ChEBI" id="CHEBI:57634"/>
        <dbReference type="ChEBI" id="CHEBI:57945"/>
        <dbReference type="ChEBI" id="CHEBI:61381"/>
        <dbReference type="EC" id="1.1.1.17"/>
    </reaction>
</comment>
<dbReference type="InterPro" id="IPR036291">
    <property type="entry name" value="NAD(P)-bd_dom_sf"/>
</dbReference>
<accession>A0ABU8Y8T7</accession>
<dbReference type="PRINTS" id="PR00084">
    <property type="entry name" value="MTLDHDRGNASE"/>
</dbReference>
<evidence type="ECO:0000259" key="8">
    <source>
        <dbReference type="Pfam" id="PF08125"/>
    </source>
</evidence>
<keyword evidence="5" id="KW-0520">NAD</keyword>
<evidence type="ECO:0000259" key="7">
    <source>
        <dbReference type="Pfam" id="PF01232"/>
    </source>
</evidence>
<dbReference type="InterPro" id="IPR023027">
    <property type="entry name" value="Mannitol_DH_CS"/>
</dbReference>
<dbReference type="Pfam" id="PF08125">
    <property type="entry name" value="Mannitol_dh_C"/>
    <property type="match status" value="1"/>
</dbReference>
<comment type="caution">
    <text evidence="9">The sequence shown here is derived from an EMBL/GenBank/DDBJ whole genome shotgun (WGS) entry which is preliminary data.</text>
</comment>
<evidence type="ECO:0000256" key="5">
    <source>
        <dbReference type="ARBA" id="ARBA00023027"/>
    </source>
</evidence>
<dbReference type="Gene3D" id="1.10.1040.10">
    <property type="entry name" value="N-(1-d-carboxylethyl)-l-norvaline Dehydrogenase, domain 2"/>
    <property type="match status" value="1"/>
</dbReference>
<feature type="domain" description="Mannitol dehydrogenase C-terminal" evidence="8">
    <location>
        <begin position="236"/>
        <end position="346"/>
    </location>
</feature>
<gene>
    <name evidence="9" type="ORF">WMN62_07120</name>
</gene>
<dbReference type="EC" id="1.1.1.17" evidence="2"/>
<comment type="similarity">
    <text evidence="1">Belongs to the mannitol dehydrogenase family.</text>
</comment>
<proteinExistence type="inferred from homology"/>
<dbReference type="Gene3D" id="3.40.50.720">
    <property type="entry name" value="NAD(P)-binding Rossmann-like Domain"/>
    <property type="match status" value="1"/>
</dbReference>
<dbReference type="PANTHER" id="PTHR43362">
    <property type="entry name" value="MANNITOL DEHYDROGENASE DSF1-RELATED"/>
    <property type="match status" value="1"/>
</dbReference>
<evidence type="ECO:0000256" key="2">
    <source>
        <dbReference type="ARBA" id="ARBA00012939"/>
    </source>
</evidence>
<sequence>MTDRRPGIVHLGVGAFARAHLAWYTAHTTGEPWGITAFTGRSPAAADALAAQDCRYTLVTRAASGDDAEVVDTIVAAHAGSDDTAWRHVVASPATTIVTLTVTEQGYRCGSDVPARLVAGLDARRTAGGGRIALLSLDNLTHNGAVLREAVLGATTDPDLRAWIEADVVFPSSMVDRITPATTDADVAGLAALPGALAGDRVPVVTEPFAEWVLEDHFDGIDRPAWETAGVRIVDDVTPYEQRKLWLLNGSHSLLAYLGLQRGHETVAAAMDDPVCRAAVEQLWDEAARELPLPADEVAAARAALVDRFANPRIRHTLRQIASGGSQKLPVRVVDVVRHRLGRDPSAGIGPGAATAIAAWWLHVTTQPDLVDDDGAPGADSDVHDVLRAIAPDLDTTAVVDAITAAADDIRAASTAARTTSSTDEGVHA</sequence>
<dbReference type="InterPro" id="IPR000669">
    <property type="entry name" value="Mannitol_DH"/>
</dbReference>
<evidence type="ECO:0000256" key="3">
    <source>
        <dbReference type="ARBA" id="ARBA00016219"/>
    </source>
</evidence>
<dbReference type="PROSITE" id="PS00974">
    <property type="entry name" value="MANNITOL_DHGENASE"/>
    <property type="match status" value="1"/>
</dbReference>
<dbReference type="InterPro" id="IPR013328">
    <property type="entry name" value="6PGD_dom2"/>
</dbReference>
<dbReference type="Proteomes" id="UP001370299">
    <property type="component" value="Unassembled WGS sequence"/>
</dbReference>
<dbReference type="SUPFAM" id="SSF51735">
    <property type="entry name" value="NAD(P)-binding Rossmann-fold domains"/>
    <property type="match status" value="1"/>
</dbReference>
<dbReference type="EMBL" id="JBBLYY010000036">
    <property type="protein sequence ID" value="MEK0171235.1"/>
    <property type="molecule type" value="Genomic_DNA"/>
</dbReference>
<feature type="domain" description="Mannitol dehydrogenase N-terminal" evidence="7">
    <location>
        <begin position="7"/>
        <end position="227"/>
    </location>
</feature>
<keyword evidence="4 9" id="KW-0560">Oxidoreductase</keyword>
<dbReference type="RefSeq" id="WP_340197278.1">
    <property type="nucleotide sequence ID" value="NZ_JBBKAP010000061.1"/>
</dbReference>
<organism evidence="9 10">
    <name type="scientific">Curtobacterium citreum</name>
    <dbReference type="NCBI Taxonomy" id="2036"/>
    <lineage>
        <taxon>Bacteria</taxon>
        <taxon>Bacillati</taxon>
        <taxon>Actinomycetota</taxon>
        <taxon>Actinomycetes</taxon>
        <taxon>Micrococcales</taxon>
        <taxon>Microbacteriaceae</taxon>
        <taxon>Curtobacterium</taxon>
    </lineage>
</organism>
<dbReference type="Pfam" id="PF01232">
    <property type="entry name" value="Mannitol_dh"/>
    <property type="match status" value="1"/>
</dbReference>